<gene>
    <name evidence="1" type="ORF">SAMN06296036_11083</name>
</gene>
<dbReference type="EMBL" id="FWZT01000010">
    <property type="protein sequence ID" value="SMF33363.1"/>
    <property type="molecule type" value="Genomic_DNA"/>
</dbReference>
<reference evidence="2" key="1">
    <citation type="submission" date="2017-04" db="EMBL/GenBank/DDBJ databases">
        <authorList>
            <person name="Varghese N."/>
            <person name="Submissions S."/>
        </authorList>
    </citation>
    <scope>NUCLEOTIDE SEQUENCE [LARGE SCALE GENOMIC DNA]</scope>
    <source>
        <strain evidence="2">RKEM611</strain>
    </source>
</reference>
<proteinExistence type="predicted"/>
<name>A0A1Y6BZI4_9BACT</name>
<accession>A0A1Y6BZI4</accession>
<evidence type="ECO:0000313" key="2">
    <source>
        <dbReference type="Proteomes" id="UP000192907"/>
    </source>
</evidence>
<dbReference type="STRING" id="1513793.SAMN06296036_11083"/>
<dbReference type="RefSeq" id="WP_132320796.1">
    <property type="nucleotide sequence ID" value="NZ_FWZT01000010.1"/>
</dbReference>
<evidence type="ECO:0000313" key="1">
    <source>
        <dbReference type="EMBL" id="SMF33363.1"/>
    </source>
</evidence>
<dbReference type="AlphaFoldDB" id="A0A1Y6BZI4"/>
<protein>
    <recommendedName>
        <fullName evidence="3">Response regulatory domain-containing protein</fullName>
    </recommendedName>
</protein>
<evidence type="ECO:0008006" key="3">
    <source>
        <dbReference type="Google" id="ProtNLM"/>
    </source>
</evidence>
<keyword evidence="2" id="KW-1185">Reference proteome</keyword>
<dbReference type="Proteomes" id="UP000192907">
    <property type="component" value="Unassembled WGS sequence"/>
</dbReference>
<organism evidence="1 2">
    <name type="scientific">Pseudobacteriovorax antillogorgiicola</name>
    <dbReference type="NCBI Taxonomy" id="1513793"/>
    <lineage>
        <taxon>Bacteria</taxon>
        <taxon>Pseudomonadati</taxon>
        <taxon>Bdellovibrionota</taxon>
        <taxon>Oligoflexia</taxon>
        <taxon>Oligoflexales</taxon>
        <taxon>Pseudobacteriovoracaceae</taxon>
        <taxon>Pseudobacteriovorax</taxon>
    </lineage>
</organism>
<sequence>MSSKRGIFGAWEIPNLVLISAQKDSVTGEIVDRLLRRGWKFSHMTDNIREGFSALEDGEASVLLIEDSHDLPASLVLRGQLSNPTALLTPTMVAASDDQPDKALFKEIGMPEVIDAPIHPARFIESLEFMLRRWSTGNLARIWDVRKLLVKKQSTEAMKALTTMVGTSELMPLLAPAIAHGIRRLNDAKVVEKVLLNAIREFPRNLGIILSTIDFYLHMAMPDTALKVIEAAKKNHGNPNLVIPEQIQAKLMLNEVDQCIPLLKELMKANYMPKTAKVFLSRCLYAEGHVEDFMNSIDHQIILLDQFKQAWTRKTGESA</sequence>